<dbReference type="InterPro" id="IPR026664">
    <property type="entry name" value="Stereocilin-rel"/>
</dbReference>
<dbReference type="GO" id="GO:0016020">
    <property type="term" value="C:membrane"/>
    <property type="evidence" value="ECO:0007669"/>
    <property type="project" value="UniProtKB-SubCell"/>
</dbReference>
<dbReference type="Gene3D" id="1.20.970.40">
    <property type="match status" value="1"/>
</dbReference>
<keyword evidence="4" id="KW-0130">Cell adhesion</keyword>
<accession>A0A093G3M4</accession>
<dbReference type="PANTHER" id="PTHR23412:SF6">
    <property type="entry name" value="MESOTHELIN"/>
    <property type="match status" value="1"/>
</dbReference>
<comment type="similarity">
    <text evidence="2">Belongs to the mesothelin family.</text>
</comment>
<dbReference type="PANTHER" id="PTHR23412">
    <property type="entry name" value="STEREOCILIN RELATED"/>
    <property type="match status" value="1"/>
</dbReference>
<feature type="non-terminal residue" evidence="8">
    <location>
        <position position="557"/>
    </location>
</feature>
<reference evidence="8 9" key="1">
    <citation type="submission" date="2014-04" db="EMBL/GenBank/DDBJ databases">
        <title>Genome evolution of avian class.</title>
        <authorList>
            <person name="Zhang G."/>
            <person name="Li C."/>
        </authorList>
    </citation>
    <scope>NUCLEOTIDE SEQUENCE [LARGE SCALE GENOMIC DNA]</scope>
    <source>
        <strain evidence="8">BGI_N307</strain>
    </source>
</reference>
<evidence type="ECO:0000256" key="3">
    <source>
        <dbReference type="ARBA" id="ARBA00022729"/>
    </source>
</evidence>
<evidence type="ECO:0000256" key="1">
    <source>
        <dbReference type="ARBA" id="ARBA00004370"/>
    </source>
</evidence>
<dbReference type="Proteomes" id="UP000053875">
    <property type="component" value="Unassembled WGS sequence"/>
</dbReference>
<protein>
    <submittedName>
        <fullName evidence="8">Mesothelin</fullName>
    </submittedName>
</protein>
<evidence type="ECO:0000256" key="5">
    <source>
        <dbReference type="ARBA" id="ARBA00023136"/>
    </source>
</evidence>
<dbReference type="AlphaFoldDB" id="A0A093G3M4"/>
<keyword evidence="7" id="KW-0812">Transmembrane</keyword>
<feature type="non-terminal residue" evidence="8">
    <location>
        <position position="1"/>
    </location>
</feature>
<keyword evidence="6" id="KW-0325">Glycoprotein</keyword>
<evidence type="ECO:0000256" key="7">
    <source>
        <dbReference type="SAM" id="Phobius"/>
    </source>
</evidence>
<name>A0A093G3M4_DRYPU</name>
<evidence type="ECO:0000313" key="8">
    <source>
        <dbReference type="EMBL" id="KFV61374.1"/>
    </source>
</evidence>
<sequence>GFTCAAAKETAAARFQELARVMKRKEVKLGEDQLSCLVKLVTLQGIPKDLDSYPRELLLFLSPSDYAATGSCLQFFANVGEANLDVLPRESPQRKELLLEALACLGVPGPQVDEESAELLGHLLCELGGQHIRSSGGHLLKHLSRCDSFLPEQEEAIRSVLSSGNTSFGPPAEWSALTLKELSGLIPVLDHSILQEIPRDALTLWLKSFARDSPLSREELASIAEELQPSRHKRADGCPAGKEITEEVLSDDTMNIYYSPAELHACLRNVSLENYLTQILVYPFSDPQLAAMKQHLDETYPDGYPASLLPKLGLLLSFVTPEEVSRWNITSADVLAGILRSQPPEQQASAAVRRYLALGSPLDATALEAIGTTYICLLDGAELNMIEPSSLKMASLNPAACSETTKDILYAKAKRAFSGQPFPAYYELIEPYLGGAPAADLRALSTRNLNMGISTLVKLRRDSLMSLTPSEVQGLLGINLPDLQKWQHRAPIWQWIQRQKQSELEQLRLGLTGGTQKGYINLALPRAQVRSSASLAAVALHLLPALLTSCLLLSILA</sequence>
<dbReference type="InterPro" id="IPR010335">
    <property type="entry name" value="Mesothelin"/>
</dbReference>
<dbReference type="Pfam" id="PF06060">
    <property type="entry name" value="Mesothelin"/>
    <property type="match status" value="1"/>
</dbReference>
<dbReference type="GO" id="GO:0009986">
    <property type="term" value="C:cell surface"/>
    <property type="evidence" value="ECO:0007669"/>
    <property type="project" value="TreeGrafter"/>
</dbReference>
<comment type="subcellular location">
    <subcellularLocation>
        <location evidence="1">Membrane</location>
    </subcellularLocation>
</comment>
<keyword evidence="9" id="KW-1185">Reference proteome</keyword>
<keyword evidence="3" id="KW-0732">Signal</keyword>
<evidence type="ECO:0000313" key="9">
    <source>
        <dbReference type="Proteomes" id="UP000053875"/>
    </source>
</evidence>
<keyword evidence="5 7" id="KW-0472">Membrane</keyword>
<keyword evidence="7" id="KW-1133">Transmembrane helix</keyword>
<evidence type="ECO:0000256" key="6">
    <source>
        <dbReference type="ARBA" id="ARBA00023180"/>
    </source>
</evidence>
<dbReference type="GO" id="GO:0007160">
    <property type="term" value="P:cell-matrix adhesion"/>
    <property type="evidence" value="ECO:0007669"/>
    <property type="project" value="TreeGrafter"/>
</dbReference>
<organism evidence="8 9">
    <name type="scientific">Dryobates pubescens</name>
    <name type="common">Downy woodpecker</name>
    <name type="synonym">Picoides pubescens</name>
    <dbReference type="NCBI Taxonomy" id="118200"/>
    <lineage>
        <taxon>Eukaryota</taxon>
        <taxon>Metazoa</taxon>
        <taxon>Chordata</taxon>
        <taxon>Craniata</taxon>
        <taxon>Vertebrata</taxon>
        <taxon>Euteleostomi</taxon>
        <taxon>Archelosauria</taxon>
        <taxon>Archosauria</taxon>
        <taxon>Dinosauria</taxon>
        <taxon>Saurischia</taxon>
        <taxon>Theropoda</taxon>
        <taxon>Coelurosauria</taxon>
        <taxon>Aves</taxon>
        <taxon>Neognathae</taxon>
        <taxon>Neoaves</taxon>
        <taxon>Telluraves</taxon>
        <taxon>Coraciimorphae</taxon>
        <taxon>Piciformes</taxon>
        <taxon>Picidae</taxon>
        <taxon>Dryobates</taxon>
    </lineage>
</organism>
<proteinExistence type="inferred from homology"/>
<evidence type="ECO:0000256" key="2">
    <source>
        <dbReference type="ARBA" id="ARBA00011016"/>
    </source>
</evidence>
<gene>
    <name evidence="8" type="ORF">N307_07655</name>
</gene>
<feature type="transmembrane region" description="Helical" evidence="7">
    <location>
        <begin position="535"/>
        <end position="556"/>
    </location>
</feature>
<evidence type="ECO:0000256" key="4">
    <source>
        <dbReference type="ARBA" id="ARBA00022889"/>
    </source>
</evidence>
<dbReference type="EMBL" id="KL214742">
    <property type="protein sequence ID" value="KFV61374.1"/>
    <property type="molecule type" value="Genomic_DNA"/>
</dbReference>